<evidence type="ECO:0000256" key="2">
    <source>
        <dbReference type="ARBA" id="ARBA00001946"/>
    </source>
</evidence>
<keyword evidence="4" id="KW-0479">Metal-binding</keyword>
<dbReference type="SUPFAM" id="SSF81301">
    <property type="entry name" value="Nucleotidyltransferase"/>
    <property type="match status" value="1"/>
</dbReference>
<dbReference type="Gene3D" id="3.30.160.60">
    <property type="entry name" value="Classic Zinc Finger"/>
    <property type="match status" value="1"/>
</dbReference>
<dbReference type="InterPro" id="IPR013087">
    <property type="entry name" value="Znf_C2H2_type"/>
</dbReference>
<sequence length="573" mass="65932">MSKQCDVCSLYFQDECTLQAHLAGKKHLKKLKQLQVMETSIVVSPLPKFISACKLINFFQQYGTIKQHQFGPQYLKIEFHDRHSVDVLSNKPILINNVKLNIKKGTSYNDVSNSKSVDQYEHVGNADSISYNNIEKIFNENTTFDNQLQMFLNAVQLTDTEIESKYESVCTDLNKIFKVIFPNCKTYKFGSIQTGLGFKECDLDIYMDPTVNIIPPMMILRNSCPPLIINGWQVNFDENTVLPPITNQNSIAQLLHGFFLFYASFQFKSQVICPIDGMTHTELEFKEVYNLPSCMDTYKTYVKEDGSLKLNVNKLMCVQDPIELNHNVTACTQYSTLNSFVSYCALDAGICTMSSKDDYRNLMKTLLTSSIKKKPCKGKFIVTISAKRCQYHNDSNNMETSIDTVDKTKLTSSDWYFTVFTILKSIFENIFKVQTEVFTANIGAGQQKIEILSDVQMEKHQKIIFHCTGSHCVWRNRKVNSIVLDPSLSCLRKEIFITKLTIESRDKKDITNRINLDFLCTFEKRHPLKVILTVTNQHSNYHIFKEFEGFAKCKLVGIIEQTLIHMQQFNKCY</sequence>
<keyword evidence="3" id="KW-0808">Transferase</keyword>
<dbReference type="PANTHER" id="PTHR12271:SF66">
    <property type="entry name" value="TERMINAL URIDYLYLTRANSFERASE TAILOR"/>
    <property type="match status" value="1"/>
</dbReference>
<dbReference type="Pfam" id="PF22600">
    <property type="entry name" value="MTPAP-like_central"/>
    <property type="match status" value="1"/>
</dbReference>
<keyword evidence="8" id="KW-1185">Reference proteome</keyword>
<dbReference type="Proteomes" id="UP000053825">
    <property type="component" value="Unassembled WGS sequence"/>
</dbReference>
<dbReference type="SUPFAM" id="SSF57667">
    <property type="entry name" value="beta-beta-alpha zinc fingers"/>
    <property type="match status" value="1"/>
</dbReference>
<dbReference type="Pfam" id="PF03828">
    <property type="entry name" value="PAP_assoc"/>
    <property type="match status" value="1"/>
</dbReference>
<dbReference type="SMART" id="SM00451">
    <property type="entry name" value="ZnF_U1"/>
    <property type="match status" value="1"/>
</dbReference>
<reference evidence="7 8" key="1">
    <citation type="submission" date="2015-07" db="EMBL/GenBank/DDBJ databases">
        <title>The genome of Habropoda laboriosa.</title>
        <authorList>
            <person name="Pan H."/>
            <person name="Kapheim K."/>
        </authorList>
    </citation>
    <scope>NUCLEOTIDE SEQUENCE [LARGE SCALE GENOMIC DNA]</scope>
    <source>
        <strain evidence="7">0110345459</strain>
    </source>
</reference>
<evidence type="ECO:0000256" key="5">
    <source>
        <dbReference type="ARBA" id="ARBA00022842"/>
    </source>
</evidence>
<dbReference type="SUPFAM" id="SSF81631">
    <property type="entry name" value="PAP/OAS1 substrate-binding domain"/>
    <property type="match status" value="1"/>
</dbReference>
<dbReference type="InterPro" id="IPR043519">
    <property type="entry name" value="NT_sf"/>
</dbReference>
<dbReference type="InterPro" id="IPR054708">
    <property type="entry name" value="MTPAP-like_central"/>
</dbReference>
<evidence type="ECO:0000256" key="4">
    <source>
        <dbReference type="ARBA" id="ARBA00022723"/>
    </source>
</evidence>
<name>A0A0L7QW69_9HYME</name>
<feature type="domain" description="C2H2-type" evidence="6">
    <location>
        <begin position="5"/>
        <end position="27"/>
    </location>
</feature>
<dbReference type="GO" id="GO:0031123">
    <property type="term" value="P:RNA 3'-end processing"/>
    <property type="evidence" value="ECO:0007669"/>
    <property type="project" value="TreeGrafter"/>
</dbReference>
<dbReference type="InterPro" id="IPR003604">
    <property type="entry name" value="Matrin/U1-like-C_Znf_C2H2"/>
</dbReference>
<comment type="cofactor">
    <cofactor evidence="2">
        <name>Mg(2+)</name>
        <dbReference type="ChEBI" id="CHEBI:18420"/>
    </cofactor>
</comment>
<accession>A0A0L7QW69</accession>
<dbReference type="GO" id="GO:1990817">
    <property type="term" value="F:poly(A) RNA polymerase activity"/>
    <property type="evidence" value="ECO:0007669"/>
    <property type="project" value="UniProtKB-ARBA"/>
</dbReference>
<organism evidence="7 8">
    <name type="scientific">Habropoda laboriosa</name>
    <dbReference type="NCBI Taxonomy" id="597456"/>
    <lineage>
        <taxon>Eukaryota</taxon>
        <taxon>Metazoa</taxon>
        <taxon>Ecdysozoa</taxon>
        <taxon>Arthropoda</taxon>
        <taxon>Hexapoda</taxon>
        <taxon>Insecta</taxon>
        <taxon>Pterygota</taxon>
        <taxon>Neoptera</taxon>
        <taxon>Endopterygota</taxon>
        <taxon>Hymenoptera</taxon>
        <taxon>Apocrita</taxon>
        <taxon>Aculeata</taxon>
        <taxon>Apoidea</taxon>
        <taxon>Anthophila</taxon>
        <taxon>Apidae</taxon>
        <taxon>Habropoda</taxon>
    </lineage>
</organism>
<dbReference type="AlphaFoldDB" id="A0A0L7QW69"/>
<dbReference type="InterPro" id="IPR002058">
    <property type="entry name" value="PAP_assoc"/>
</dbReference>
<evidence type="ECO:0000313" key="8">
    <source>
        <dbReference type="Proteomes" id="UP000053825"/>
    </source>
</evidence>
<protein>
    <submittedName>
        <fullName evidence="7">Speckle targeted PIP5K1A-regulated poly(A) polymerase</fullName>
    </submittedName>
</protein>
<evidence type="ECO:0000313" key="7">
    <source>
        <dbReference type="EMBL" id="KOC62847.1"/>
    </source>
</evidence>
<gene>
    <name evidence="7" type="ORF">WH47_02550</name>
</gene>
<dbReference type="EMBL" id="KQ414716">
    <property type="protein sequence ID" value="KOC62847.1"/>
    <property type="molecule type" value="Genomic_DNA"/>
</dbReference>
<dbReference type="GO" id="GO:0003676">
    <property type="term" value="F:nucleic acid binding"/>
    <property type="evidence" value="ECO:0007669"/>
    <property type="project" value="InterPro"/>
</dbReference>
<dbReference type="Gene3D" id="1.10.1410.10">
    <property type="match status" value="1"/>
</dbReference>
<dbReference type="STRING" id="597456.A0A0L7QW69"/>
<evidence type="ECO:0000256" key="1">
    <source>
        <dbReference type="ARBA" id="ARBA00001936"/>
    </source>
</evidence>
<dbReference type="GO" id="GO:0008270">
    <property type="term" value="F:zinc ion binding"/>
    <property type="evidence" value="ECO:0007669"/>
    <property type="project" value="InterPro"/>
</dbReference>
<comment type="cofactor">
    <cofactor evidence="1">
        <name>Mn(2+)</name>
        <dbReference type="ChEBI" id="CHEBI:29035"/>
    </cofactor>
</comment>
<keyword evidence="5" id="KW-0460">Magnesium</keyword>
<proteinExistence type="predicted"/>
<dbReference type="OrthoDB" id="407432at2759"/>
<dbReference type="GO" id="GO:0050265">
    <property type="term" value="F:RNA uridylyltransferase activity"/>
    <property type="evidence" value="ECO:0007669"/>
    <property type="project" value="TreeGrafter"/>
</dbReference>
<dbReference type="InterPro" id="IPR036236">
    <property type="entry name" value="Znf_C2H2_sf"/>
</dbReference>
<evidence type="ECO:0000256" key="3">
    <source>
        <dbReference type="ARBA" id="ARBA00022679"/>
    </source>
</evidence>
<dbReference type="PANTHER" id="PTHR12271">
    <property type="entry name" value="POLY A POLYMERASE CID PAP -RELATED"/>
    <property type="match status" value="1"/>
</dbReference>
<evidence type="ECO:0000259" key="6">
    <source>
        <dbReference type="PROSITE" id="PS00028"/>
    </source>
</evidence>
<dbReference type="Pfam" id="PF12874">
    <property type="entry name" value="zf-met"/>
    <property type="match status" value="1"/>
</dbReference>
<dbReference type="PROSITE" id="PS00028">
    <property type="entry name" value="ZINC_FINGER_C2H2_1"/>
    <property type="match status" value="1"/>
</dbReference>